<keyword evidence="2" id="KW-0732">Signal</keyword>
<feature type="domain" description="DUF4124" evidence="3">
    <location>
        <begin position="17"/>
        <end position="65"/>
    </location>
</feature>
<gene>
    <name evidence="4" type="ORF">DFR24_2512</name>
</gene>
<sequence length="131" mass="14393">MRAVLLTLCSLLIADGASAAGERIYRWTTPDGKVQFGDQPPSGAQDIRNFDRRVGTTAAAEPAQDRPPQKTVSETDCINKRAQLNTYKNASRLVERDSLGREREYTVAEREQLVAKVQADLESQCGDAPAE</sequence>
<accession>A0A4S3JYJ2</accession>
<evidence type="ECO:0000256" key="1">
    <source>
        <dbReference type="SAM" id="MobiDB-lite"/>
    </source>
</evidence>
<feature type="signal peptide" evidence="2">
    <location>
        <begin position="1"/>
        <end position="19"/>
    </location>
</feature>
<name>A0A4S3JYJ2_9GAMM</name>
<evidence type="ECO:0000259" key="3">
    <source>
        <dbReference type="Pfam" id="PF13511"/>
    </source>
</evidence>
<feature type="chain" id="PRO_5030100115" evidence="2">
    <location>
        <begin position="20"/>
        <end position="131"/>
    </location>
</feature>
<feature type="region of interest" description="Disordered" evidence="1">
    <location>
        <begin position="56"/>
        <end position="77"/>
    </location>
</feature>
<protein>
    <submittedName>
        <fullName evidence="4">Uncharacterized protein DUF4124</fullName>
    </submittedName>
</protein>
<dbReference type="AlphaFoldDB" id="A0A4S3JYJ2"/>
<organism evidence="4 5">
    <name type="scientific">Panacagrimonas perspica</name>
    <dbReference type="NCBI Taxonomy" id="381431"/>
    <lineage>
        <taxon>Bacteria</taxon>
        <taxon>Pseudomonadati</taxon>
        <taxon>Pseudomonadota</taxon>
        <taxon>Gammaproteobacteria</taxon>
        <taxon>Nevskiales</taxon>
        <taxon>Nevskiaceae</taxon>
        <taxon>Panacagrimonas</taxon>
    </lineage>
</organism>
<evidence type="ECO:0000313" key="5">
    <source>
        <dbReference type="Proteomes" id="UP000295341"/>
    </source>
</evidence>
<dbReference type="OrthoDB" id="7068596at2"/>
<keyword evidence="5" id="KW-1185">Reference proteome</keyword>
<comment type="caution">
    <text evidence="4">The sequence shown here is derived from an EMBL/GenBank/DDBJ whole genome shotgun (WGS) entry which is preliminary data.</text>
</comment>
<dbReference type="RefSeq" id="WP_133881730.1">
    <property type="nucleotide sequence ID" value="NZ_MWIN01000044.1"/>
</dbReference>
<evidence type="ECO:0000313" key="4">
    <source>
        <dbReference type="EMBL" id="TDU28147.1"/>
    </source>
</evidence>
<dbReference type="Pfam" id="PF13511">
    <property type="entry name" value="DUF4124"/>
    <property type="match status" value="1"/>
</dbReference>
<dbReference type="Proteomes" id="UP000295341">
    <property type="component" value="Unassembled WGS sequence"/>
</dbReference>
<proteinExistence type="predicted"/>
<dbReference type="InterPro" id="IPR025392">
    <property type="entry name" value="DUF4124"/>
</dbReference>
<evidence type="ECO:0000256" key="2">
    <source>
        <dbReference type="SAM" id="SignalP"/>
    </source>
</evidence>
<dbReference type="EMBL" id="SOBT01000009">
    <property type="protein sequence ID" value="TDU28147.1"/>
    <property type="molecule type" value="Genomic_DNA"/>
</dbReference>
<reference evidence="4 5" key="1">
    <citation type="submission" date="2019-03" db="EMBL/GenBank/DDBJ databases">
        <title>Genomic Encyclopedia of Type Strains, Phase IV (KMG-IV): sequencing the most valuable type-strain genomes for metagenomic binning, comparative biology and taxonomic classification.</title>
        <authorList>
            <person name="Goeker M."/>
        </authorList>
    </citation>
    <scope>NUCLEOTIDE SEQUENCE [LARGE SCALE GENOMIC DNA]</scope>
    <source>
        <strain evidence="4 5">DSM 26377</strain>
    </source>
</reference>